<protein>
    <submittedName>
        <fullName evidence="2">Eva-1 homolog C</fullName>
    </submittedName>
</protein>
<feature type="compositionally biased region" description="Gly residues" evidence="1">
    <location>
        <begin position="125"/>
        <end position="137"/>
    </location>
</feature>
<feature type="compositionally biased region" description="Pro residues" evidence="1">
    <location>
        <begin position="181"/>
        <end position="190"/>
    </location>
</feature>
<accession>A0A8C0E361</accession>
<proteinExistence type="predicted"/>
<reference evidence="2" key="1">
    <citation type="submission" date="2023-09" db="UniProtKB">
        <authorList>
            <consortium name="Ensembl"/>
        </authorList>
    </citation>
    <scope>IDENTIFICATION</scope>
</reference>
<name>A0A8C0E361_BALMU</name>
<sequence length="255" mass="26526">VRHGHRPHSTDGQGEAGTGPGRARPGALSRLRGGDPGVEGAKVARPSARCWGRPPRRAARQGPASAARGARGYTFPSPPALASSRAAAAEISSRGNHADSSRGSSPRPSSPPPPLCWGAGASPRRGGGSGSLGQEVAGGRGAAGYQLALPCDAALRPATPRAPGPRPRSVAPRTMLLPGHARPPPAPQPAQHPGLRRQAEPPGQLLRLFYCTVLVCSKEIAALTDFSELSWLLEKFCLCWFKLWKAVPNSATIKL</sequence>
<feature type="region of interest" description="Disordered" evidence="1">
    <location>
        <begin position="1"/>
        <end position="137"/>
    </location>
</feature>
<dbReference type="AlphaFoldDB" id="A0A8C0E361"/>
<organism evidence="2">
    <name type="scientific">Balaenoptera musculus</name>
    <name type="common">Blue whale</name>
    <dbReference type="NCBI Taxonomy" id="9771"/>
    <lineage>
        <taxon>Eukaryota</taxon>
        <taxon>Metazoa</taxon>
        <taxon>Chordata</taxon>
        <taxon>Craniata</taxon>
        <taxon>Vertebrata</taxon>
        <taxon>Euteleostomi</taxon>
        <taxon>Mammalia</taxon>
        <taxon>Eutheria</taxon>
        <taxon>Laurasiatheria</taxon>
        <taxon>Artiodactyla</taxon>
        <taxon>Whippomorpha</taxon>
        <taxon>Cetacea</taxon>
        <taxon>Mysticeti</taxon>
        <taxon>Balaenopteridae</taxon>
        <taxon>Balaenoptera</taxon>
    </lineage>
</organism>
<dbReference type="GeneTree" id="ENSGT00940000162103"/>
<evidence type="ECO:0000313" key="2">
    <source>
        <dbReference type="Ensembl" id="ENSBMSP00010028917.1"/>
    </source>
</evidence>
<dbReference type="Ensembl" id="ENSBMST00010031838.1">
    <property type="protein sequence ID" value="ENSBMSP00010028917.1"/>
    <property type="gene ID" value="ENSBMSG00010020963.1"/>
</dbReference>
<feature type="compositionally biased region" description="Low complexity" evidence="1">
    <location>
        <begin position="60"/>
        <end position="72"/>
    </location>
</feature>
<evidence type="ECO:0000256" key="1">
    <source>
        <dbReference type="SAM" id="MobiDB-lite"/>
    </source>
</evidence>
<feature type="compositionally biased region" description="Low complexity" evidence="1">
    <location>
        <begin position="80"/>
        <end position="93"/>
    </location>
</feature>
<gene>
    <name evidence="2" type="primary">EVA1C</name>
</gene>
<feature type="region of interest" description="Disordered" evidence="1">
    <location>
        <begin position="156"/>
        <end position="198"/>
    </location>
</feature>